<gene>
    <name evidence="4" type="ORF">CBR_g48883</name>
</gene>
<evidence type="ECO:0000313" key="5">
    <source>
        <dbReference type="Proteomes" id="UP000265515"/>
    </source>
</evidence>
<dbReference type="Gramene" id="GBG89175">
    <property type="protein sequence ID" value="GBG89175"/>
    <property type="gene ID" value="CBR_g48883"/>
</dbReference>
<dbReference type="InterPro" id="IPR014001">
    <property type="entry name" value="Helicase_ATP-bd"/>
</dbReference>
<keyword evidence="1" id="KW-0175">Coiled coil</keyword>
<accession>A0A388M3V4</accession>
<feature type="region of interest" description="Disordered" evidence="2">
    <location>
        <begin position="275"/>
        <end position="310"/>
    </location>
</feature>
<evidence type="ECO:0000256" key="2">
    <source>
        <dbReference type="SAM" id="MobiDB-lite"/>
    </source>
</evidence>
<keyword evidence="5" id="KW-1185">Reference proteome</keyword>
<dbReference type="Proteomes" id="UP000265515">
    <property type="component" value="Unassembled WGS sequence"/>
</dbReference>
<dbReference type="SUPFAM" id="SSF52540">
    <property type="entry name" value="P-loop containing nucleoside triphosphate hydrolases"/>
    <property type="match status" value="1"/>
</dbReference>
<feature type="region of interest" description="Disordered" evidence="2">
    <location>
        <begin position="91"/>
        <end position="111"/>
    </location>
</feature>
<reference evidence="4 5" key="1">
    <citation type="journal article" date="2018" name="Cell">
        <title>The Chara Genome: Secondary Complexity and Implications for Plant Terrestrialization.</title>
        <authorList>
            <person name="Nishiyama T."/>
            <person name="Sakayama H."/>
            <person name="Vries J.D."/>
            <person name="Buschmann H."/>
            <person name="Saint-Marcoux D."/>
            <person name="Ullrich K.K."/>
            <person name="Haas F.B."/>
            <person name="Vanderstraeten L."/>
            <person name="Becker D."/>
            <person name="Lang D."/>
            <person name="Vosolsobe S."/>
            <person name="Rombauts S."/>
            <person name="Wilhelmsson P.K.I."/>
            <person name="Janitza P."/>
            <person name="Kern R."/>
            <person name="Heyl A."/>
            <person name="Rumpler F."/>
            <person name="Villalobos L.I.A.C."/>
            <person name="Clay J.M."/>
            <person name="Skokan R."/>
            <person name="Toyoda A."/>
            <person name="Suzuki Y."/>
            <person name="Kagoshima H."/>
            <person name="Schijlen E."/>
            <person name="Tajeshwar N."/>
            <person name="Catarino B."/>
            <person name="Hetherington A.J."/>
            <person name="Saltykova A."/>
            <person name="Bonnot C."/>
            <person name="Breuninger H."/>
            <person name="Symeonidi A."/>
            <person name="Radhakrishnan G.V."/>
            <person name="Van Nieuwerburgh F."/>
            <person name="Deforce D."/>
            <person name="Chang C."/>
            <person name="Karol K.G."/>
            <person name="Hedrich R."/>
            <person name="Ulvskov P."/>
            <person name="Glockner G."/>
            <person name="Delwiche C.F."/>
            <person name="Petrasek J."/>
            <person name="Van de Peer Y."/>
            <person name="Friml J."/>
            <person name="Beilby M."/>
            <person name="Dolan L."/>
            <person name="Kohara Y."/>
            <person name="Sugano S."/>
            <person name="Fujiyama A."/>
            <person name="Delaux P.-M."/>
            <person name="Quint M."/>
            <person name="TheiBen G."/>
            <person name="Hagemann M."/>
            <person name="Harholt J."/>
            <person name="Dunand C."/>
            <person name="Zachgo S."/>
            <person name="Langdale J."/>
            <person name="Maumus F."/>
            <person name="Straeten D.V.D."/>
            <person name="Gould S.B."/>
            <person name="Rensing S.A."/>
        </authorList>
    </citation>
    <scope>NUCLEOTIDE SEQUENCE [LARGE SCALE GENOMIC DNA]</scope>
    <source>
        <strain evidence="4 5">S276</strain>
    </source>
</reference>
<dbReference type="Gene3D" id="3.40.50.10810">
    <property type="entry name" value="Tandem AAA-ATPase domain"/>
    <property type="match status" value="1"/>
</dbReference>
<sequence length="496" mass="54568">MGRRNLSNGCVKKENGLANINVKEEANHSAVRVKGEANGPSICVKEKVNSALVQVKDEAGNGTVNVGKEGRRTLARVKEEVGTAAARVKDESPDATAHVKEEGGNPAISAKDEDNHATVHVRRDTNHATLPVRREGDHDTAHLVEGSRGTTNVQEHANWHEVAGKNVVNLLDEDEEKDANIPGSPSIHLDEEDSFMTENGLDPLVTGQMAEEERRLMEERAKEDTEEMEKALRAADQNGDAKNFDLLDVLLNKTQIYSKFLLERMEDIKLDAKEEHVEEANGKPQRGRKRKAGSTAGQAAARKKANTANASSVAQAKLQNAIAESNGASTKCGPHVEEDEAVRLEEQKLLTPLLTGGILKSYQLKGVKWLVSLWQNGLNGILADQMGLGKTVQCIGFLCHLRGKGIHGPFLVCGPLSTLSNWVNEIKRFAPTIPCILYHGSKEERAALREKYMPAKVTEDFPVVVTSYEIVMNDRKYLQRHVWKYIVVDEVGLLIL</sequence>
<dbReference type="OrthoDB" id="5857104at2759"/>
<proteinExistence type="predicted"/>
<name>A0A388M3V4_CHABU</name>
<evidence type="ECO:0000313" key="4">
    <source>
        <dbReference type="EMBL" id="GBG89175.1"/>
    </source>
</evidence>
<dbReference type="PROSITE" id="PS51192">
    <property type="entry name" value="HELICASE_ATP_BIND_1"/>
    <property type="match status" value="1"/>
</dbReference>
<evidence type="ECO:0000256" key="1">
    <source>
        <dbReference type="SAM" id="Coils"/>
    </source>
</evidence>
<feature type="coiled-coil region" evidence="1">
    <location>
        <begin position="209"/>
        <end position="238"/>
    </location>
</feature>
<comment type="caution">
    <text evidence="4">The sequence shown here is derived from an EMBL/GenBank/DDBJ whole genome shotgun (WGS) entry which is preliminary data.</text>
</comment>
<dbReference type="InterPro" id="IPR038718">
    <property type="entry name" value="SNF2-like_sf"/>
</dbReference>
<feature type="domain" description="Helicase ATP-binding" evidence="3">
    <location>
        <begin position="371"/>
        <end position="496"/>
    </location>
</feature>
<feature type="compositionally biased region" description="Low complexity" evidence="2">
    <location>
        <begin position="295"/>
        <end position="310"/>
    </location>
</feature>
<protein>
    <recommendedName>
        <fullName evidence="3">Helicase ATP-binding domain-containing protein</fullName>
    </recommendedName>
</protein>
<dbReference type="EMBL" id="BFEA01000721">
    <property type="protein sequence ID" value="GBG89175.1"/>
    <property type="molecule type" value="Genomic_DNA"/>
</dbReference>
<dbReference type="Pfam" id="PF00176">
    <property type="entry name" value="SNF2-rel_dom"/>
    <property type="match status" value="1"/>
</dbReference>
<dbReference type="STRING" id="69332.A0A388M3V4"/>
<dbReference type="InterPro" id="IPR027417">
    <property type="entry name" value="P-loop_NTPase"/>
</dbReference>
<organism evidence="4 5">
    <name type="scientific">Chara braunii</name>
    <name type="common">Braun's stonewort</name>
    <dbReference type="NCBI Taxonomy" id="69332"/>
    <lineage>
        <taxon>Eukaryota</taxon>
        <taxon>Viridiplantae</taxon>
        <taxon>Streptophyta</taxon>
        <taxon>Charophyceae</taxon>
        <taxon>Charales</taxon>
        <taxon>Characeae</taxon>
        <taxon>Chara</taxon>
    </lineage>
</organism>
<dbReference type="PANTHER" id="PTHR10799">
    <property type="entry name" value="SNF2/RAD54 HELICASE FAMILY"/>
    <property type="match status" value="1"/>
</dbReference>
<dbReference type="AlphaFoldDB" id="A0A388M3V4"/>
<feature type="compositionally biased region" description="Basic and acidic residues" evidence="2">
    <location>
        <begin position="91"/>
        <end position="103"/>
    </location>
</feature>
<dbReference type="GO" id="GO:0005524">
    <property type="term" value="F:ATP binding"/>
    <property type="evidence" value="ECO:0007669"/>
    <property type="project" value="InterPro"/>
</dbReference>
<evidence type="ECO:0000259" key="3">
    <source>
        <dbReference type="PROSITE" id="PS51192"/>
    </source>
</evidence>
<dbReference type="InterPro" id="IPR000330">
    <property type="entry name" value="SNF2_N"/>
</dbReference>